<dbReference type="RefSeq" id="WP_047223054.1">
    <property type="nucleotide sequence ID" value="NZ_JWIO01000015.1"/>
</dbReference>
<comment type="caution">
    <text evidence="2">The sequence shown here is derived from an EMBL/GenBank/DDBJ whole genome shotgun (WGS) entry which is preliminary data.</text>
</comment>
<keyword evidence="3" id="KW-1185">Reference proteome</keyword>
<protein>
    <submittedName>
        <fullName evidence="2">Uncharacterized protein</fullName>
    </submittedName>
</protein>
<dbReference type="Proteomes" id="UP000035425">
    <property type="component" value="Unassembled WGS sequence"/>
</dbReference>
<evidence type="ECO:0000313" key="2">
    <source>
        <dbReference type="EMBL" id="KLL11367.1"/>
    </source>
</evidence>
<reference evidence="2 3" key="1">
    <citation type="submission" date="2014-12" db="EMBL/GenBank/DDBJ databases">
        <title>Frankia sp. BMG5.1 draft genome.</title>
        <authorList>
            <person name="Gtari M."/>
            <person name="Ghodhbane-Gtari F."/>
            <person name="Nouioui I."/>
            <person name="Ktari A."/>
            <person name="Hezbri K."/>
            <person name="Mimouni W."/>
            <person name="Sbissi I."/>
            <person name="Ayari A."/>
            <person name="Yamanaka T."/>
            <person name="Normand P."/>
            <person name="Tisa L.S."/>
            <person name="Boudabous A."/>
        </authorList>
    </citation>
    <scope>NUCLEOTIDE SEQUENCE [LARGE SCALE GENOMIC DNA]</scope>
    <source>
        <strain evidence="2 3">BMG5.1</strain>
    </source>
</reference>
<feature type="region of interest" description="Disordered" evidence="1">
    <location>
        <begin position="196"/>
        <end position="237"/>
    </location>
</feature>
<name>A0ABR5F3U5_9ACTN</name>
<sequence length="279" mass="30243">MVHRPVNRRLVVVDIEGSSERDTPTQVDLRHRLKLVVEEGLDAVGLSARHGTAPSIQDRYDSLLIAIDPAVSLADLTDTFLDRLATALRHDRKRASPAARMRLRVAIHDGDVLIDDGVISGRHAVEVCRLVDADPLHEAFTAAPEADLAVIVSDRVYQSVVAEDYGRVPPSAYQCVDVTIKSLRIRAWIYVPNADGWRQRPGAPTPPPFPGRPGKGGGQRDADTGQRDANTRRDSASGDVISGNIVIIGSHLDRPNIAGHDIGRGYGANPFDEVDGDGR</sequence>
<gene>
    <name evidence="2" type="ORF">FrCorBMG51_11375</name>
</gene>
<dbReference type="EMBL" id="JWIO01000015">
    <property type="protein sequence ID" value="KLL11367.1"/>
    <property type="molecule type" value="Genomic_DNA"/>
</dbReference>
<accession>A0ABR5F3U5</accession>
<proteinExistence type="predicted"/>
<evidence type="ECO:0000256" key="1">
    <source>
        <dbReference type="SAM" id="MobiDB-lite"/>
    </source>
</evidence>
<feature type="compositionally biased region" description="Basic and acidic residues" evidence="1">
    <location>
        <begin position="218"/>
        <end position="236"/>
    </location>
</feature>
<organism evidence="2 3">
    <name type="scientific">Protofrankia coriariae</name>
    <dbReference type="NCBI Taxonomy" id="1562887"/>
    <lineage>
        <taxon>Bacteria</taxon>
        <taxon>Bacillati</taxon>
        <taxon>Actinomycetota</taxon>
        <taxon>Actinomycetes</taxon>
        <taxon>Frankiales</taxon>
        <taxon>Frankiaceae</taxon>
        <taxon>Protofrankia</taxon>
    </lineage>
</organism>
<evidence type="ECO:0000313" key="3">
    <source>
        <dbReference type="Proteomes" id="UP000035425"/>
    </source>
</evidence>